<dbReference type="CDD" id="cd00586">
    <property type="entry name" value="4HBT"/>
    <property type="match status" value="1"/>
</dbReference>
<accession>A0A1W1WUF3</accession>
<evidence type="ECO:0000256" key="2">
    <source>
        <dbReference type="ARBA" id="ARBA00022801"/>
    </source>
</evidence>
<comment type="similarity">
    <text evidence="1">Belongs to the 4-hydroxybenzoyl-CoA thioesterase family.</text>
</comment>
<gene>
    <name evidence="4" type="ORF">SAMN05660197_1729</name>
</gene>
<keyword evidence="2 4" id="KW-0378">Hydrolase</keyword>
<reference evidence="5" key="1">
    <citation type="submission" date="2017-04" db="EMBL/GenBank/DDBJ databases">
        <authorList>
            <person name="Varghese N."/>
            <person name="Submissions S."/>
        </authorList>
    </citation>
    <scope>NUCLEOTIDE SEQUENCE [LARGE SCALE GENOMIC DNA]</scope>
    <source>
        <strain evidence="5">DSM 16512</strain>
    </source>
</reference>
<dbReference type="InterPro" id="IPR006683">
    <property type="entry name" value="Thioestr_dom"/>
</dbReference>
<keyword evidence="5" id="KW-1185">Reference proteome</keyword>
<evidence type="ECO:0000313" key="4">
    <source>
        <dbReference type="EMBL" id="SMC09907.1"/>
    </source>
</evidence>
<dbReference type="Proteomes" id="UP000192602">
    <property type="component" value="Unassembled WGS sequence"/>
</dbReference>
<dbReference type="RefSeq" id="WP_084276223.1">
    <property type="nucleotide sequence ID" value="NZ_AP026671.1"/>
</dbReference>
<dbReference type="SUPFAM" id="SSF54637">
    <property type="entry name" value="Thioesterase/thiol ester dehydrase-isomerase"/>
    <property type="match status" value="1"/>
</dbReference>
<evidence type="ECO:0000259" key="3">
    <source>
        <dbReference type="Pfam" id="PF03061"/>
    </source>
</evidence>
<dbReference type="STRING" id="1069081.SAMN05660197_1729"/>
<dbReference type="InterPro" id="IPR006684">
    <property type="entry name" value="YbgC/YbaW"/>
</dbReference>
<dbReference type="Pfam" id="PF03061">
    <property type="entry name" value="4HBT"/>
    <property type="match status" value="1"/>
</dbReference>
<dbReference type="PIRSF" id="PIRSF003230">
    <property type="entry name" value="YbgC"/>
    <property type="match status" value="1"/>
</dbReference>
<dbReference type="NCBIfam" id="TIGR00051">
    <property type="entry name" value="YbgC/FadM family acyl-CoA thioesterase"/>
    <property type="match status" value="1"/>
</dbReference>
<name>A0A1W1WUF3_9BACT</name>
<evidence type="ECO:0000256" key="1">
    <source>
        <dbReference type="ARBA" id="ARBA00005953"/>
    </source>
</evidence>
<dbReference type="OrthoDB" id="9808429at2"/>
<dbReference type="AlphaFoldDB" id="A0A1W1WUF3"/>
<sequence>MKLRIYYEDVDIGGIVYHTKYINFCERARSEIFFAQGKLPVFEEYHFVVKNLQANFLQPAYFGEEIEVKTQLKQMKRTSLVLLQEIYRDQELLFTMDITLVCLKKDKIAKIPPYFLEVFASLQS</sequence>
<protein>
    <submittedName>
        <fullName evidence="4">Acyl-CoA thioester hydrolase</fullName>
    </submittedName>
</protein>
<evidence type="ECO:0000313" key="5">
    <source>
        <dbReference type="Proteomes" id="UP000192602"/>
    </source>
</evidence>
<dbReference type="InterPro" id="IPR050563">
    <property type="entry name" value="4-hydroxybenzoyl-CoA_TE"/>
</dbReference>
<dbReference type="PANTHER" id="PTHR31793:SF37">
    <property type="entry name" value="ACYL-COA THIOESTER HYDROLASE YBGC"/>
    <property type="match status" value="1"/>
</dbReference>
<organism evidence="4 5">
    <name type="scientific">Nitratiruptor tergarcus DSM 16512</name>
    <dbReference type="NCBI Taxonomy" id="1069081"/>
    <lineage>
        <taxon>Bacteria</taxon>
        <taxon>Pseudomonadati</taxon>
        <taxon>Campylobacterota</taxon>
        <taxon>Epsilonproteobacteria</taxon>
        <taxon>Nautiliales</taxon>
        <taxon>Nitratiruptoraceae</taxon>
        <taxon>Nitratiruptor</taxon>
    </lineage>
</organism>
<proteinExistence type="inferred from homology"/>
<feature type="domain" description="Thioesterase" evidence="3">
    <location>
        <begin position="13"/>
        <end position="92"/>
    </location>
</feature>
<dbReference type="EMBL" id="FWWZ01000001">
    <property type="protein sequence ID" value="SMC09907.1"/>
    <property type="molecule type" value="Genomic_DNA"/>
</dbReference>
<dbReference type="InterPro" id="IPR029069">
    <property type="entry name" value="HotDog_dom_sf"/>
</dbReference>
<dbReference type="Gene3D" id="3.10.129.10">
    <property type="entry name" value="Hotdog Thioesterase"/>
    <property type="match status" value="1"/>
</dbReference>
<dbReference type="PANTHER" id="PTHR31793">
    <property type="entry name" value="4-HYDROXYBENZOYL-COA THIOESTERASE FAMILY MEMBER"/>
    <property type="match status" value="1"/>
</dbReference>
<dbReference type="GO" id="GO:0047617">
    <property type="term" value="F:fatty acyl-CoA hydrolase activity"/>
    <property type="evidence" value="ECO:0007669"/>
    <property type="project" value="TreeGrafter"/>
</dbReference>